<dbReference type="GO" id="GO:0016020">
    <property type="term" value="C:membrane"/>
    <property type="evidence" value="ECO:0007669"/>
    <property type="project" value="UniProtKB-SubCell"/>
</dbReference>
<evidence type="ECO:0000256" key="2">
    <source>
        <dbReference type="ARBA" id="ARBA00010992"/>
    </source>
</evidence>
<keyword evidence="6 8" id="KW-0472">Membrane</keyword>
<evidence type="ECO:0000313" key="10">
    <source>
        <dbReference type="EMBL" id="RVU26737.1"/>
    </source>
</evidence>
<dbReference type="PANTHER" id="PTHR48020:SF12">
    <property type="entry name" value="PROTON MYO-INOSITOL COTRANSPORTER"/>
    <property type="match status" value="1"/>
</dbReference>
<evidence type="ECO:0000256" key="1">
    <source>
        <dbReference type="ARBA" id="ARBA00004141"/>
    </source>
</evidence>
<comment type="subcellular location">
    <subcellularLocation>
        <location evidence="1">Membrane</location>
        <topology evidence="1">Multi-pass membrane protein</topology>
    </subcellularLocation>
</comment>
<evidence type="ECO:0000313" key="11">
    <source>
        <dbReference type="Proteomes" id="UP000282832"/>
    </source>
</evidence>
<evidence type="ECO:0000259" key="9">
    <source>
        <dbReference type="PROSITE" id="PS50850"/>
    </source>
</evidence>
<evidence type="ECO:0000256" key="6">
    <source>
        <dbReference type="ARBA" id="ARBA00023136"/>
    </source>
</evidence>
<keyword evidence="11" id="KW-1185">Reference proteome</keyword>
<dbReference type="GO" id="GO:0022857">
    <property type="term" value="F:transmembrane transporter activity"/>
    <property type="evidence" value="ECO:0007669"/>
    <property type="project" value="InterPro"/>
</dbReference>
<keyword evidence="5 8" id="KW-1133">Transmembrane helix</keyword>
<dbReference type="InterPro" id="IPR020846">
    <property type="entry name" value="MFS_dom"/>
</dbReference>
<dbReference type="InterPro" id="IPR005829">
    <property type="entry name" value="Sugar_transporter_CS"/>
</dbReference>
<dbReference type="PANTHER" id="PTHR48020">
    <property type="entry name" value="PROTON MYO-INOSITOL COTRANSPORTER"/>
    <property type="match status" value="1"/>
</dbReference>
<protein>
    <submittedName>
        <fullName evidence="10">MFS transporter</fullName>
    </submittedName>
</protein>
<evidence type="ECO:0000256" key="4">
    <source>
        <dbReference type="ARBA" id="ARBA00022692"/>
    </source>
</evidence>
<evidence type="ECO:0000256" key="7">
    <source>
        <dbReference type="RuleBase" id="RU003346"/>
    </source>
</evidence>
<name>A0A437PWU2_9BACT</name>
<feature type="transmembrane region" description="Helical" evidence="8">
    <location>
        <begin position="277"/>
        <end position="300"/>
    </location>
</feature>
<keyword evidence="3 7" id="KW-0813">Transport</keyword>
<keyword evidence="4 8" id="KW-0812">Transmembrane</keyword>
<feature type="transmembrane region" description="Helical" evidence="8">
    <location>
        <begin position="242"/>
        <end position="265"/>
    </location>
</feature>
<proteinExistence type="inferred from homology"/>
<comment type="similarity">
    <text evidence="2 7">Belongs to the major facilitator superfamily. Sugar transporter (TC 2.A.1.1) family.</text>
</comment>
<dbReference type="PROSITE" id="PS00216">
    <property type="entry name" value="SUGAR_TRANSPORT_1"/>
    <property type="match status" value="1"/>
</dbReference>
<dbReference type="AlphaFoldDB" id="A0A437PWU2"/>
<dbReference type="PROSITE" id="PS50850">
    <property type="entry name" value="MFS"/>
    <property type="match status" value="1"/>
</dbReference>
<dbReference type="SUPFAM" id="SSF103473">
    <property type="entry name" value="MFS general substrate transporter"/>
    <property type="match status" value="1"/>
</dbReference>
<accession>A0A437PWU2</accession>
<feature type="transmembrane region" description="Helical" evidence="8">
    <location>
        <begin position="133"/>
        <end position="150"/>
    </location>
</feature>
<feature type="transmembrane region" description="Helical" evidence="8">
    <location>
        <begin position="45"/>
        <end position="64"/>
    </location>
</feature>
<dbReference type="NCBIfam" id="TIGR00879">
    <property type="entry name" value="SP"/>
    <property type="match status" value="1"/>
</dbReference>
<feature type="transmembrane region" description="Helical" evidence="8">
    <location>
        <begin position="399"/>
        <end position="418"/>
    </location>
</feature>
<dbReference type="PROSITE" id="PS00217">
    <property type="entry name" value="SUGAR_TRANSPORT_2"/>
    <property type="match status" value="1"/>
</dbReference>
<feature type="transmembrane region" description="Helical" evidence="8">
    <location>
        <begin position="307"/>
        <end position="329"/>
    </location>
</feature>
<evidence type="ECO:0000256" key="3">
    <source>
        <dbReference type="ARBA" id="ARBA00022448"/>
    </source>
</evidence>
<dbReference type="Gene3D" id="1.20.1250.20">
    <property type="entry name" value="MFS general substrate transporter like domains"/>
    <property type="match status" value="1"/>
</dbReference>
<dbReference type="InterPro" id="IPR003663">
    <property type="entry name" value="Sugar/inositol_transpt"/>
</dbReference>
<reference evidence="10 11" key="1">
    <citation type="submission" date="2019-01" db="EMBL/GenBank/DDBJ databases">
        <authorList>
            <person name="Chen W.-M."/>
        </authorList>
    </citation>
    <scope>NUCLEOTIDE SEQUENCE [LARGE SCALE GENOMIC DNA]</scope>
    <source>
        <strain evidence="10 11">FSY-15</strain>
    </source>
</reference>
<gene>
    <name evidence="10" type="ORF">EOJ36_01710</name>
</gene>
<feature type="transmembrane region" description="Helical" evidence="8">
    <location>
        <begin position="162"/>
        <end position="184"/>
    </location>
</feature>
<organism evidence="10 11">
    <name type="scientific">Sandaracinomonas limnophila</name>
    <dbReference type="NCBI Taxonomy" id="1862386"/>
    <lineage>
        <taxon>Bacteria</taxon>
        <taxon>Pseudomonadati</taxon>
        <taxon>Bacteroidota</taxon>
        <taxon>Cytophagia</taxon>
        <taxon>Cytophagales</taxon>
        <taxon>Flectobacillaceae</taxon>
        <taxon>Sandaracinomonas</taxon>
    </lineage>
</organism>
<comment type="caution">
    <text evidence="10">The sequence shown here is derived from an EMBL/GenBank/DDBJ whole genome shotgun (WGS) entry which is preliminary data.</text>
</comment>
<dbReference type="EMBL" id="SACY01000001">
    <property type="protein sequence ID" value="RVU26737.1"/>
    <property type="molecule type" value="Genomic_DNA"/>
</dbReference>
<sequence length="438" mass="48499">MMNKNVIFWSITVGLGGLLFGLDVAVISGAEQAIQKLWNLDNWTHGIAVAIALYGTVIGAALGGIPADKYGRKNTLLWIGISFFISSLGAAIAQDVNTFMIFRFLGGLGIGASSVVAPIYISEIAPAKHRGKLVISFQLNVVFGILLAYISNYFLQGGADDWRWMLGVVAFPSLLFSFLILFTPETPQFLFLKRNNEPEALRVLQLADADSAFETMKRIKENAFSNVNLNESLFQKKFRWPLILAFLFAFFNQASGINAVIYYAPRIFELTGLGKESALLSTSGIGVINFISTLTGWYLIDRLGRRVLMYIGSLGYIISLGLIAFSFYSESYANVPYYIFAFIAAHAIGQGSVIWVFISEIFPNSVRAKGMAWGSLTHWVFAALVANFFPIITDNFGPTLIFSSFLVLMVGQLLYVHFWMPETKGANLEDIEKQVILH</sequence>
<dbReference type="InterPro" id="IPR036259">
    <property type="entry name" value="MFS_trans_sf"/>
</dbReference>
<dbReference type="InterPro" id="IPR050814">
    <property type="entry name" value="Myo-inositol_Transporter"/>
</dbReference>
<dbReference type="Proteomes" id="UP000282832">
    <property type="component" value="Unassembled WGS sequence"/>
</dbReference>
<feature type="transmembrane region" description="Helical" evidence="8">
    <location>
        <begin position="370"/>
        <end position="393"/>
    </location>
</feature>
<feature type="domain" description="Major facilitator superfamily (MFS) profile" evidence="9">
    <location>
        <begin position="9"/>
        <end position="424"/>
    </location>
</feature>
<dbReference type="Pfam" id="PF00083">
    <property type="entry name" value="Sugar_tr"/>
    <property type="match status" value="1"/>
</dbReference>
<evidence type="ECO:0000256" key="5">
    <source>
        <dbReference type="ARBA" id="ARBA00022989"/>
    </source>
</evidence>
<feature type="transmembrane region" description="Helical" evidence="8">
    <location>
        <begin position="100"/>
        <end position="121"/>
    </location>
</feature>
<dbReference type="OrthoDB" id="9783823at2"/>
<dbReference type="InterPro" id="IPR005828">
    <property type="entry name" value="MFS_sugar_transport-like"/>
</dbReference>
<dbReference type="PRINTS" id="PR00171">
    <property type="entry name" value="SUGRTRNSPORT"/>
</dbReference>
<feature type="transmembrane region" description="Helical" evidence="8">
    <location>
        <begin position="76"/>
        <end position="94"/>
    </location>
</feature>
<evidence type="ECO:0000256" key="8">
    <source>
        <dbReference type="SAM" id="Phobius"/>
    </source>
</evidence>
<feature type="transmembrane region" description="Helical" evidence="8">
    <location>
        <begin position="335"/>
        <end position="358"/>
    </location>
</feature>